<keyword evidence="3" id="KW-1185">Reference proteome</keyword>
<comment type="caution">
    <text evidence="2">The sequence shown here is derived from an EMBL/GenBank/DDBJ whole genome shotgun (WGS) entry which is preliminary data.</text>
</comment>
<dbReference type="EMBL" id="BAAAGX010000002">
    <property type="protein sequence ID" value="GAA0220594.1"/>
    <property type="molecule type" value="Genomic_DNA"/>
</dbReference>
<organism evidence="2 3">
    <name type="scientific">Cryptosporangium japonicum</name>
    <dbReference type="NCBI Taxonomy" id="80872"/>
    <lineage>
        <taxon>Bacteria</taxon>
        <taxon>Bacillati</taxon>
        <taxon>Actinomycetota</taxon>
        <taxon>Actinomycetes</taxon>
        <taxon>Cryptosporangiales</taxon>
        <taxon>Cryptosporangiaceae</taxon>
        <taxon>Cryptosporangium</taxon>
    </lineage>
</organism>
<protein>
    <recommendedName>
        <fullName evidence="4">DUF3040 domain-containing protein</fullName>
    </recommendedName>
</protein>
<dbReference type="RefSeq" id="WP_344646821.1">
    <property type="nucleotide sequence ID" value="NZ_BAAAGX010000002.1"/>
</dbReference>
<keyword evidence="1" id="KW-0472">Membrane</keyword>
<dbReference type="Pfam" id="PF11239">
    <property type="entry name" value="DUF3040"/>
    <property type="match status" value="1"/>
</dbReference>
<evidence type="ECO:0000313" key="3">
    <source>
        <dbReference type="Proteomes" id="UP001500967"/>
    </source>
</evidence>
<name>A0ABN0TFT7_9ACTN</name>
<proteinExistence type="predicted"/>
<keyword evidence="1" id="KW-1133">Transmembrane helix</keyword>
<evidence type="ECO:0008006" key="4">
    <source>
        <dbReference type="Google" id="ProtNLM"/>
    </source>
</evidence>
<reference evidence="2 3" key="1">
    <citation type="journal article" date="2019" name="Int. J. Syst. Evol. Microbiol.">
        <title>The Global Catalogue of Microorganisms (GCM) 10K type strain sequencing project: providing services to taxonomists for standard genome sequencing and annotation.</title>
        <authorList>
            <consortium name="The Broad Institute Genomics Platform"/>
            <consortium name="The Broad Institute Genome Sequencing Center for Infectious Disease"/>
            <person name="Wu L."/>
            <person name="Ma J."/>
        </authorList>
    </citation>
    <scope>NUCLEOTIDE SEQUENCE [LARGE SCALE GENOMIC DNA]</scope>
    <source>
        <strain evidence="2 3">JCM 10425</strain>
    </source>
</reference>
<dbReference type="InterPro" id="IPR021401">
    <property type="entry name" value="DUF3040"/>
</dbReference>
<evidence type="ECO:0000313" key="2">
    <source>
        <dbReference type="EMBL" id="GAA0220594.1"/>
    </source>
</evidence>
<dbReference type="Proteomes" id="UP001500967">
    <property type="component" value="Unassembled WGS sequence"/>
</dbReference>
<sequence length="98" mass="10719">MYSPDPRRRFDDIVGALSADDPRFATAIRPARPRWPRLIRRIGFVGATLAVEIPILIFYGWAPILGALAASIMVAWLLSAGDIARAVGLGHLPPDQRS</sequence>
<gene>
    <name evidence="2" type="ORF">GCM10009539_02300</name>
</gene>
<evidence type="ECO:0000256" key="1">
    <source>
        <dbReference type="SAM" id="Phobius"/>
    </source>
</evidence>
<keyword evidence="1" id="KW-0812">Transmembrane</keyword>
<feature type="transmembrane region" description="Helical" evidence="1">
    <location>
        <begin position="42"/>
        <end position="62"/>
    </location>
</feature>
<accession>A0ABN0TFT7</accession>